<keyword evidence="2" id="KW-1185">Reference proteome</keyword>
<gene>
    <name evidence="1" type="ORF">M8318_11345</name>
</gene>
<sequence length="150" mass="16710">MATTLTHTYALLTLPFNHSTAFTELADNCERFMDALLECEIPAEKIALYGRLAACLALLQPTLLEPVPEALKASLTVEDFPTRLPLFEPEADQLGRYCQVLTQQLISGSLTPDAERVIQDLLGELVSFYADTLKMPRWLRTDEGVIELLA</sequence>
<dbReference type="RefSeq" id="WP_262662641.1">
    <property type="nucleotide sequence ID" value="NZ_JAMHKS010000072.1"/>
</dbReference>
<evidence type="ECO:0000313" key="2">
    <source>
        <dbReference type="Proteomes" id="UP001062027"/>
    </source>
</evidence>
<dbReference type="Proteomes" id="UP001062027">
    <property type="component" value="Unassembled WGS sequence"/>
</dbReference>
<accession>A0ABT2RBK4</accession>
<proteinExistence type="predicted"/>
<name>A0ABT2RBK4_9ENTR</name>
<protein>
    <submittedName>
        <fullName evidence="1">Uncharacterized protein</fullName>
    </submittedName>
</protein>
<dbReference type="EMBL" id="JAMHKS010000072">
    <property type="protein sequence ID" value="MCU6678266.1"/>
    <property type="molecule type" value="Genomic_DNA"/>
</dbReference>
<reference evidence="1" key="1">
    <citation type="submission" date="2022-05" db="EMBL/GenBank/DDBJ databases">
        <title>Description of a novel species of Leclercia; Leclercia tamurae and the Proposal for a Novel Genus Silvania gen. nov. Containing Two Novel Species Silvania hatchlandensis sp. nov. and Silvania confinis sp. nov. Isolated from the Rhizosphere of Oak.</title>
        <authorList>
            <person name="Maddock D.W."/>
            <person name="Brady C.L."/>
            <person name="Denman S."/>
            <person name="Arnold D."/>
        </authorList>
    </citation>
    <scope>NUCLEOTIDE SEQUENCE</scope>
    <source>
        <strain evidence="1">H6S3</strain>
    </source>
</reference>
<evidence type="ECO:0000313" key="1">
    <source>
        <dbReference type="EMBL" id="MCU6678266.1"/>
    </source>
</evidence>
<organism evidence="1 2">
    <name type="scientific">Leclercia tamurae</name>
    <dbReference type="NCBI Taxonomy" id="2926467"/>
    <lineage>
        <taxon>Bacteria</taxon>
        <taxon>Pseudomonadati</taxon>
        <taxon>Pseudomonadota</taxon>
        <taxon>Gammaproteobacteria</taxon>
        <taxon>Enterobacterales</taxon>
        <taxon>Enterobacteriaceae</taxon>
        <taxon>Leclercia</taxon>
    </lineage>
</organism>
<comment type="caution">
    <text evidence="1">The sequence shown here is derived from an EMBL/GenBank/DDBJ whole genome shotgun (WGS) entry which is preliminary data.</text>
</comment>